<keyword evidence="4" id="KW-0678">Repressor</keyword>
<proteinExistence type="inferred from homology"/>
<evidence type="ECO:0000313" key="9">
    <source>
        <dbReference type="Proteomes" id="UP001152320"/>
    </source>
</evidence>
<dbReference type="GO" id="GO:0005737">
    <property type="term" value="C:cytoplasm"/>
    <property type="evidence" value="ECO:0007669"/>
    <property type="project" value="UniProtKB-SubCell"/>
</dbReference>
<dbReference type="OrthoDB" id="69641at2759"/>
<accession>A0A9Q1CBS3</accession>
<dbReference type="Gene3D" id="3.10.110.10">
    <property type="entry name" value="Ubiquitin Conjugating Enzyme"/>
    <property type="match status" value="1"/>
</dbReference>
<dbReference type="InterPro" id="IPR020568">
    <property type="entry name" value="Ribosomal_Su5_D2-typ_SF"/>
</dbReference>
<dbReference type="PANTHER" id="PTHR16301">
    <property type="entry name" value="IMPACT-RELATED"/>
    <property type="match status" value="1"/>
</dbReference>
<comment type="similarity">
    <text evidence="2">Belongs to the IMPACT family.</text>
</comment>
<dbReference type="Proteomes" id="UP001152320">
    <property type="component" value="Chromosome 5"/>
</dbReference>
<evidence type="ECO:0000256" key="5">
    <source>
        <dbReference type="ARBA" id="ARBA00022845"/>
    </source>
</evidence>
<dbReference type="InterPro" id="IPR023582">
    <property type="entry name" value="Impact"/>
</dbReference>
<dbReference type="InterPro" id="IPR036956">
    <property type="entry name" value="Impact_N_sf"/>
</dbReference>
<dbReference type="SMART" id="SM00591">
    <property type="entry name" value="RWD"/>
    <property type="match status" value="1"/>
</dbReference>
<dbReference type="AlphaFoldDB" id="A0A9Q1CBS3"/>
<organism evidence="8 9">
    <name type="scientific">Holothuria leucospilota</name>
    <name type="common">Black long sea cucumber</name>
    <name type="synonym">Mertensiothuria leucospilota</name>
    <dbReference type="NCBI Taxonomy" id="206669"/>
    <lineage>
        <taxon>Eukaryota</taxon>
        <taxon>Metazoa</taxon>
        <taxon>Echinodermata</taxon>
        <taxon>Eleutherozoa</taxon>
        <taxon>Echinozoa</taxon>
        <taxon>Holothuroidea</taxon>
        <taxon>Aspidochirotacea</taxon>
        <taxon>Aspidochirotida</taxon>
        <taxon>Holothuriidae</taxon>
        <taxon>Holothuria</taxon>
    </lineage>
</organism>
<dbReference type="PANTHER" id="PTHR16301:SF25">
    <property type="entry name" value="PROTEIN IMPACT"/>
    <property type="match status" value="1"/>
</dbReference>
<evidence type="ECO:0000256" key="3">
    <source>
        <dbReference type="ARBA" id="ARBA00022490"/>
    </source>
</evidence>
<evidence type="ECO:0000256" key="2">
    <source>
        <dbReference type="ARBA" id="ARBA00007665"/>
    </source>
</evidence>
<dbReference type="InterPro" id="IPR001498">
    <property type="entry name" value="Impact_N"/>
</dbReference>
<keyword evidence="6" id="KW-0346">Stress response</keyword>
<dbReference type="SUPFAM" id="SSF54495">
    <property type="entry name" value="UBC-like"/>
    <property type="match status" value="1"/>
</dbReference>
<dbReference type="GO" id="GO:0006446">
    <property type="term" value="P:regulation of translational initiation"/>
    <property type="evidence" value="ECO:0007669"/>
    <property type="project" value="TreeGrafter"/>
</dbReference>
<dbReference type="GO" id="GO:0140469">
    <property type="term" value="P:GCN2-mediated signaling"/>
    <property type="evidence" value="ECO:0007669"/>
    <property type="project" value="TreeGrafter"/>
</dbReference>
<protein>
    <submittedName>
        <fullName evidence="8">Protein IMPACT-B</fullName>
    </submittedName>
</protein>
<sequence>MAYEDDDLTRQIDELSAMAAIYADEWCVVDEVNRIYCISVSEGKWKITLQVLLPENYPSESAPEFQIYENKGECTLHLLVEKVREHLQMKKEEQEDSDISTLEKWSAFDTASNSSKEDDLILVSNREEDIEIPEILHGEPFTDRKSTFQGHIAFPVTCVQQVKSVVRKLYENRKIANATHNIMAYRIEVPSTGAFLQDCDDDGETAAGGRVLHLLQMVDARNVVVIVSRWFGGILLHLDRFKHISNAARNMLELTGFIEIKEDSKKKKKVTKSKGK</sequence>
<dbReference type="Pfam" id="PF05773">
    <property type="entry name" value="RWD"/>
    <property type="match status" value="1"/>
</dbReference>
<dbReference type="SUPFAM" id="SSF54211">
    <property type="entry name" value="Ribosomal protein S5 domain 2-like"/>
    <property type="match status" value="1"/>
</dbReference>
<evidence type="ECO:0000313" key="8">
    <source>
        <dbReference type="EMBL" id="KAJ8042007.1"/>
    </source>
</evidence>
<dbReference type="Gene3D" id="3.30.230.30">
    <property type="entry name" value="Impact, N-terminal domain"/>
    <property type="match status" value="1"/>
</dbReference>
<evidence type="ECO:0000256" key="4">
    <source>
        <dbReference type="ARBA" id="ARBA00022491"/>
    </source>
</evidence>
<dbReference type="PROSITE" id="PS50908">
    <property type="entry name" value="RWD"/>
    <property type="match status" value="1"/>
</dbReference>
<keyword evidence="5" id="KW-0810">Translation regulation</keyword>
<keyword evidence="3" id="KW-0963">Cytoplasm</keyword>
<evidence type="ECO:0000256" key="1">
    <source>
        <dbReference type="ARBA" id="ARBA00004496"/>
    </source>
</evidence>
<comment type="caution">
    <text evidence="8">The sequence shown here is derived from an EMBL/GenBank/DDBJ whole genome shotgun (WGS) entry which is preliminary data.</text>
</comment>
<evidence type="ECO:0000256" key="6">
    <source>
        <dbReference type="ARBA" id="ARBA00023016"/>
    </source>
</evidence>
<feature type="domain" description="RWD" evidence="7">
    <location>
        <begin position="13"/>
        <end position="118"/>
    </location>
</feature>
<name>A0A9Q1CBS3_HOLLE</name>
<gene>
    <name evidence="8" type="ORF">HOLleu_12968</name>
</gene>
<evidence type="ECO:0000259" key="7">
    <source>
        <dbReference type="PROSITE" id="PS50908"/>
    </source>
</evidence>
<dbReference type="CDD" id="cd23821">
    <property type="entry name" value="RWD_IMPACT"/>
    <property type="match status" value="1"/>
</dbReference>
<comment type="subcellular location">
    <subcellularLocation>
        <location evidence="1">Cytoplasm</location>
    </subcellularLocation>
</comment>
<keyword evidence="9" id="KW-1185">Reference proteome</keyword>
<reference evidence="8" key="1">
    <citation type="submission" date="2021-10" db="EMBL/GenBank/DDBJ databases">
        <title>Tropical sea cucumber genome reveals ecological adaptation and Cuvierian tubules defense mechanism.</title>
        <authorList>
            <person name="Chen T."/>
        </authorList>
    </citation>
    <scope>NUCLEOTIDE SEQUENCE</scope>
    <source>
        <strain evidence="8">Nanhai2018</strain>
        <tissue evidence="8">Muscle</tissue>
    </source>
</reference>
<dbReference type="EMBL" id="JAIZAY010000005">
    <property type="protein sequence ID" value="KAJ8042007.1"/>
    <property type="molecule type" value="Genomic_DNA"/>
</dbReference>
<dbReference type="Pfam" id="PF01205">
    <property type="entry name" value="Impact_N"/>
    <property type="match status" value="1"/>
</dbReference>
<dbReference type="InterPro" id="IPR006575">
    <property type="entry name" value="RWD_dom"/>
</dbReference>
<dbReference type="InterPro" id="IPR016135">
    <property type="entry name" value="UBQ-conjugating_enzyme/RWD"/>
</dbReference>